<feature type="signal peptide" evidence="2">
    <location>
        <begin position="1"/>
        <end position="18"/>
    </location>
</feature>
<name>A0AA38NZ20_9AGAR</name>
<feature type="chain" id="PRO_5041391709" description="Vacuolar sorting protein Vps3844 C-terminal domain-containing protein" evidence="2">
    <location>
        <begin position="19"/>
        <end position="368"/>
    </location>
</feature>
<feature type="domain" description="Vacuolar sorting protein Vps3844 C-terminal" evidence="3">
    <location>
        <begin position="260"/>
        <end position="359"/>
    </location>
</feature>
<accession>A0AA38NZ20</accession>
<keyword evidence="1" id="KW-0472">Membrane</keyword>
<evidence type="ECO:0000256" key="1">
    <source>
        <dbReference type="SAM" id="Phobius"/>
    </source>
</evidence>
<dbReference type="EMBL" id="MU806736">
    <property type="protein sequence ID" value="KAJ3833257.1"/>
    <property type="molecule type" value="Genomic_DNA"/>
</dbReference>
<keyword evidence="1" id="KW-0812">Transmembrane</keyword>
<dbReference type="Pfam" id="PF12955">
    <property type="entry name" value="Vps3844_C"/>
    <property type="match status" value="1"/>
</dbReference>
<keyword evidence="5" id="KW-1185">Reference proteome</keyword>
<dbReference type="GO" id="GO:0005783">
    <property type="term" value="C:endoplasmic reticulum"/>
    <property type="evidence" value="ECO:0007669"/>
    <property type="project" value="TreeGrafter"/>
</dbReference>
<dbReference type="Proteomes" id="UP001163846">
    <property type="component" value="Unassembled WGS sequence"/>
</dbReference>
<evidence type="ECO:0000313" key="5">
    <source>
        <dbReference type="Proteomes" id="UP001163846"/>
    </source>
</evidence>
<reference evidence="4" key="1">
    <citation type="submission" date="2022-08" db="EMBL/GenBank/DDBJ databases">
        <authorList>
            <consortium name="DOE Joint Genome Institute"/>
            <person name="Min B."/>
            <person name="Riley R."/>
            <person name="Sierra-Patev S."/>
            <person name="Naranjo-Ortiz M."/>
            <person name="Looney B."/>
            <person name="Konkel Z."/>
            <person name="Slot J.C."/>
            <person name="Sakamoto Y."/>
            <person name="Steenwyk J.L."/>
            <person name="Rokas A."/>
            <person name="Carro J."/>
            <person name="Camarero S."/>
            <person name="Ferreira P."/>
            <person name="Molpeceres G."/>
            <person name="Ruiz-Duenas F.J."/>
            <person name="Serrano A."/>
            <person name="Henrissat B."/>
            <person name="Drula E."/>
            <person name="Hughes K.W."/>
            <person name="Mata J.L."/>
            <person name="Ishikawa N.K."/>
            <person name="Vargas-Isla R."/>
            <person name="Ushijima S."/>
            <person name="Smith C.A."/>
            <person name="Ahrendt S."/>
            <person name="Andreopoulos W."/>
            <person name="He G."/>
            <person name="Labutti K."/>
            <person name="Lipzen A."/>
            <person name="Ng V."/>
            <person name="Sandor L."/>
            <person name="Barry K."/>
            <person name="Martinez A.T."/>
            <person name="Xiao Y."/>
            <person name="Gibbons J.G."/>
            <person name="Terashima K."/>
            <person name="Hibbett D.S."/>
            <person name="Grigoriev I.V."/>
        </authorList>
    </citation>
    <scope>NUCLEOTIDE SEQUENCE</scope>
    <source>
        <strain evidence="4">TFB9207</strain>
    </source>
</reference>
<gene>
    <name evidence="4" type="ORF">F5878DRAFT_665804</name>
</gene>
<organism evidence="4 5">
    <name type="scientific">Lentinula raphanica</name>
    <dbReference type="NCBI Taxonomy" id="153919"/>
    <lineage>
        <taxon>Eukaryota</taxon>
        <taxon>Fungi</taxon>
        <taxon>Dikarya</taxon>
        <taxon>Basidiomycota</taxon>
        <taxon>Agaricomycotina</taxon>
        <taxon>Agaricomycetes</taxon>
        <taxon>Agaricomycetidae</taxon>
        <taxon>Agaricales</taxon>
        <taxon>Marasmiineae</taxon>
        <taxon>Omphalotaceae</taxon>
        <taxon>Lentinula</taxon>
    </lineage>
</organism>
<dbReference type="InterPro" id="IPR053065">
    <property type="entry name" value="Archenteron_Induction-Rel"/>
</dbReference>
<protein>
    <recommendedName>
        <fullName evidence="3">Vacuolar sorting protein Vps3844 C-terminal domain-containing protein</fullName>
    </recommendedName>
</protein>
<dbReference type="PANTHER" id="PTHR36853:SF1">
    <property type="entry name" value="DUF3844 DOMAIN-CONTAINING PROTEIN"/>
    <property type="match status" value="1"/>
</dbReference>
<dbReference type="InterPro" id="IPR024382">
    <property type="entry name" value="Vps3844_C"/>
</dbReference>
<evidence type="ECO:0000259" key="3">
    <source>
        <dbReference type="Pfam" id="PF12955"/>
    </source>
</evidence>
<evidence type="ECO:0000313" key="4">
    <source>
        <dbReference type="EMBL" id="KAJ3833257.1"/>
    </source>
</evidence>
<feature type="transmembrane region" description="Helical" evidence="1">
    <location>
        <begin position="325"/>
        <end position="349"/>
    </location>
</feature>
<keyword evidence="2" id="KW-0732">Signal</keyword>
<sequence>MNWLRLGTLFSIFRLSLTVNVYLNPSTSSLRSQLSPEDASLALSQHLGLEQFEFLQDQSRATYQDGSVNFVGAGQKNALILTMEQLDAEGKWYSCYLRHFNQQTSTATLPYDFPPSFQLFVPTHTHVSSLSSVIRTYIHRARHAFPFTYEADMSIWDPSELRSLRAFFTEAEQSAFAALDLTSLADLRKEYGAESFEYERAAEATRTFVKDALALEDQLQLAILTYSSTPSRAQRRAAPSQVPLPGHAPPQVPIGSVSTCFTSADTCNNATSSCSGRGQCVEASKTGRTCFVCTCSATKTGEGNKVKTEVWVGESCERKDVSGPFVLFVGSTLVLLILVFGSVSLLYGIGEQMLPPTLTGTAVNAKKD</sequence>
<proteinExistence type="predicted"/>
<dbReference type="PANTHER" id="PTHR36853">
    <property type="entry name" value="EXPRESSED PROTEIN"/>
    <property type="match status" value="1"/>
</dbReference>
<keyword evidence="1" id="KW-1133">Transmembrane helix</keyword>
<dbReference type="AlphaFoldDB" id="A0AA38NZ20"/>
<evidence type="ECO:0000256" key="2">
    <source>
        <dbReference type="SAM" id="SignalP"/>
    </source>
</evidence>
<comment type="caution">
    <text evidence="4">The sequence shown here is derived from an EMBL/GenBank/DDBJ whole genome shotgun (WGS) entry which is preliminary data.</text>
</comment>